<gene>
    <name evidence="2" type="ORF">C4532_00530</name>
</gene>
<accession>A0A419F9F2</accession>
<dbReference type="AlphaFoldDB" id="A0A419F9F2"/>
<evidence type="ECO:0000256" key="1">
    <source>
        <dbReference type="SAM" id="MobiDB-lite"/>
    </source>
</evidence>
<evidence type="ECO:0000313" key="3">
    <source>
        <dbReference type="Proteomes" id="UP000285961"/>
    </source>
</evidence>
<name>A0A419F9F2_9BACT</name>
<evidence type="ECO:0000313" key="2">
    <source>
        <dbReference type="EMBL" id="RJP75367.1"/>
    </source>
</evidence>
<feature type="compositionally biased region" description="Polar residues" evidence="1">
    <location>
        <begin position="61"/>
        <end position="72"/>
    </location>
</feature>
<proteinExistence type="predicted"/>
<dbReference type="Proteomes" id="UP000285961">
    <property type="component" value="Unassembled WGS sequence"/>
</dbReference>
<dbReference type="EMBL" id="QZKI01000004">
    <property type="protein sequence ID" value="RJP75367.1"/>
    <property type="molecule type" value="Genomic_DNA"/>
</dbReference>
<sequence length="179" mass="19289">MQTECVRCHKVIDTVQGYKFSQTEYLCMPCYDAYKAERTARAKKQHRNPLIDKFGEAPATPTAQDVTATVSSPKPRPAPQAFQTKAPPPADKQPMGEPVQPPPAPTEQAAKPPSPAPAAPAAEVCDICKKPLAGFKVPLKGGKKVCMDCNGVLREVAKSLILNVQCPHCGKEIQLTGEQ</sequence>
<reference evidence="2 3" key="1">
    <citation type="journal article" date="2017" name="ISME J.">
        <title>Energy and carbon metabolisms in a deep terrestrial subsurface fluid microbial community.</title>
        <authorList>
            <person name="Momper L."/>
            <person name="Jungbluth S.P."/>
            <person name="Lee M.D."/>
            <person name="Amend J.P."/>
        </authorList>
    </citation>
    <scope>NUCLEOTIDE SEQUENCE [LARGE SCALE GENOMIC DNA]</scope>
    <source>
        <strain evidence="2">SURF_17</strain>
    </source>
</reference>
<protein>
    <submittedName>
        <fullName evidence="2">Uncharacterized protein</fullName>
    </submittedName>
</protein>
<feature type="region of interest" description="Disordered" evidence="1">
    <location>
        <begin position="44"/>
        <end position="117"/>
    </location>
</feature>
<organism evidence="2 3">
    <name type="scientific">Candidatus Abyssobacteria bacterium SURF_17</name>
    <dbReference type="NCBI Taxonomy" id="2093361"/>
    <lineage>
        <taxon>Bacteria</taxon>
        <taxon>Pseudomonadati</taxon>
        <taxon>Candidatus Hydrogenedentota</taxon>
        <taxon>Candidatus Abyssobacteria</taxon>
    </lineage>
</organism>
<comment type="caution">
    <text evidence="2">The sequence shown here is derived from an EMBL/GenBank/DDBJ whole genome shotgun (WGS) entry which is preliminary data.</text>
</comment>